<protein>
    <submittedName>
        <fullName evidence="2">Uncharacterized protein</fullName>
    </submittedName>
</protein>
<gene>
    <name evidence="2" type="ORF">GJR99_11535</name>
</gene>
<reference evidence="2 3" key="1">
    <citation type="submission" date="2019-11" db="EMBL/GenBank/DDBJ databases">
        <title>Whole genome sequence of Haloferax sp. MBLA0078.</title>
        <authorList>
            <person name="Seo M.-J."/>
            <person name="Cho E.-S."/>
        </authorList>
    </citation>
    <scope>NUCLEOTIDE SEQUENCE [LARGE SCALE GENOMIC DNA]</scope>
    <source>
        <strain evidence="2 3">MBLA0078</strain>
    </source>
</reference>
<dbReference type="Proteomes" id="UP000443423">
    <property type="component" value="Unassembled WGS sequence"/>
</dbReference>
<evidence type="ECO:0000313" key="3">
    <source>
        <dbReference type="Proteomes" id="UP000443423"/>
    </source>
</evidence>
<feature type="region of interest" description="Disordered" evidence="1">
    <location>
        <begin position="92"/>
        <end position="135"/>
    </location>
</feature>
<dbReference type="RefSeq" id="WP_151112295.1">
    <property type="nucleotide sequence ID" value="NZ_WKJQ01000001.1"/>
</dbReference>
<dbReference type="EMBL" id="WKJQ01000001">
    <property type="protein sequence ID" value="MRW97200.1"/>
    <property type="molecule type" value="Genomic_DNA"/>
</dbReference>
<feature type="compositionally biased region" description="Polar residues" evidence="1">
    <location>
        <begin position="124"/>
        <end position="135"/>
    </location>
</feature>
<keyword evidence="3" id="KW-1185">Reference proteome</keyword>
<dbReference type="AlphaFoldDB" id="A0A6A8G7D7"/>
<feature type="compositionally biased region" description="Acidic residues" evidence="1">
    <location>
        <begin position="107"/>
        <end position="119"/>
    </location>
</feature>
<sequence length="135" mass="15297">MLRNINDTIPLSDSWESLLETPTERVYEHSERYARMQIELSGSTVTSLQLFCLTREGWDVCVDLGMEDRSDHPDALDNEIVLDAVRMFAYNQNDFPPKNPESSDVAVGDDDAENIDESDEHSSRQTTLDNISIAD</sequence>
<evidence type="ECO:0000313" key="2">
    <source>
        <dbReference type="EMBL" id="MRW97200.1"/>
    </source>
</evidence>
<evidence type="ECO:0000256" key="1">
    <source>
        <dbReference type="SAM" id="MobiDB-lite"/>
    </source>
</evidence>
<name>A0A6A8G7D7_9EURY</name>
<organism evidence="2 3">
    <name type="scientific">Haloferax marinum</name>
    <dbReference type="NCBI Taxonomy" id="2666143"/>
    <lineage>
        <taxon>Archaea</taxon>
        <taxon>Methanobacteriati</taxon>
        <taxon>Methanobacteriota</taxon>
        <taxon>Stenosarchaea group</taxon>
        <taxon>Halobacteria</taxon>
        <taxon>Halobacteriales</taxon>
        <taxon>Haloferacaceae</taxon>
        <taxon>Haloferax</taxon>
    </lineage>
</organism>
<accession>A0A6A8G7D7</accession>
<comment type="caution">
    <text evidence="2">The sequence shown here is derived from an EMBL/GenBank/DDBJ whole genome shotgun (WGS) entry which is preliminary data.</text>
</comment>
<proteinExistence type="predicted"/>